<dbReference type="Proteomes" id="UP000250321">
    <property type="component" value="Unassembled WGS sequence"/>
</dbReference>
<name>A0A314YFZ5_PRUYE</name>
<accession>A0A314YFZ5</accession>
<sequence>MFYHGLLMWKNEVLIWELVYDKLLVWKSSEAVLLVDALEEHSFEAEYIIAFVGSCSAIHRWSYNMMEM</sequence>
<dbReference type="AlphaFoldDB" id="A0A314YFZ5"/>
<proteinExistence type="predicted"/>
<evidence type="ECO:0000313" key="1">
    <source>
        <dbReference type="EMBL" id="PQQ03919.1"/>
    </source>
</evidence>
<protein>
    <submittedName>
        <fullName evidence="1">Uncharacterized protein</fullName>
    </submittedName>
</protein>
<comment type="caution">
    <text evidence="1">The sequence shown here is derived from an EMBL/GenBank/DDBJ whole genome shotgun (WGS) entry which is preliminary data.</text>
</comment>
<gene>
    <name evidence="1" type="ORF">Pyn_36967</name>
</gene>
<organism evidence="1 2">
    <name type="scientific">Prunus yedoensis var. nudiflora</name>
    <dbReference type="NCBI Taxonomy" id="2094558"/>
    <lineage>
        <taxon>Eukaryota</taxon>
        <taxon>Viridiplantae</taxon>
        <taxon>Streptophyta</taxon>
        <taxon>Embryophyta</taxon>
        <taxon>Tracheophyta</taxon>
        <taxon>Spermatophyta</taxon>
        <taxon>Magnoliopsida</taxon>
        <taxon>eudicotyledons</taxon>
        <taxon>Gunneridae</taxon>
        <taxon>Pentapetalae</taxon>
        <taxon>rosids</taxon>
        <taxon>fabids</taxon>
        <taxon>Rosales</taxon>
        <taxon>Rosaceae</taxon>
        <taxon>Amygdaloideae</taxon>
        <taxon>Amygdaleae</taxon>
        <taxon>Prunus</taxon>
    </lineage>
</organism>
<dbReference type="EMBL" id="PJQY01001299">
    <property type="protein sequence ID" value="PQQ03919.1"/>
    <property type="molecule type" value="Genomic_DNA"/>
</dbReference>
<reference evidence="1 2" key="1">
    <citation type="submission" date="2018-02" db="EMBL/GenBank/DDBJ databases">
        <title>Draft genome of wild Prunus yedoensis var. nudiflora.</title>
        <authorList>
            <person name="Baek S."/>
            <person name="Kim J.-H."/>
            <person name="Choi K."/>
            <person name="Kim G.-B."/>
            <person name="Cho A."/>
            <person name="Jang H."/>
            <person name="Shin C.-H."/>
            <person name="Yu H.-J."/>
            <person name="Mun J.-H."/>
        </authorList>
    </citation>
    <scope>NUCLEOTIDE SEQUENCE [LARGE SCALE GENOMIC DNA]</scope>
    <source>
        <strain evidence="2">cv. Jeju island</strain>
        <tissue evidence="1">Leaf</tissue>
    </source>
</reference>
<evidence type="ECO:0000313" key="2">
    <source>
        <dbReference type="Proteomes" id="UP000250321"/>
    </source>
</evidence>
<keyword evidence="2" id="KW-1185">Reference proteome</keyword>